<dbReference type="SMART" id="SM00409">
    <property type="entry name" value="IG"/>
    <property type="match status" value="1"/>
</dbReference>
<dbReference type="SUPFAM" id="SSF48726">
    <property type="entry name" value="Immunoglobulin"/>
    <property type="match status" value="1"/>
</dbReference>
<evidence type="ECO:0000313" key="14">
    <source>
        <dbReference type="Proteomes" id="UP000472267"/>
    </source>
</evidence>
<sequence length="163" mass="18175">RRLVLTLKFWGFFISFFPASVQSNITAAEGSHALLPCKADLKQGELEAVIWSKFDRPGSVVTIFAFTDGHKNSGDRVALQDEHMKDGNFNITMKNVTLSDSGTYTCDVVQVDINDKATKIKTSSSVSLSVVPPGESLRWSSCWFLRSCCWTETSRTERIDIMV</sequence>
<organism evidence="13 14">
    <name type="scientific">Salarias fasciatus</name>
    <name type="common">Jewelled blenny</name>
    <name type="synonym">Blennius fasciatus</name>
    <dbReference type="NCBI Taxonomy" id="181472"/>
    <lineage>
        <taxon>Eukaryota</taxon>
        <taxon>Metazoa</taxon>
        <taxon>Chordata</taxon>
        <taxon>Craniata</taxon>
        <taxon>Vertebrata</taxon>
        <taxon>Euteleostomi</taxon>
        <taxon>Actinopterygii</taxon>
        <taxon>Neopterygii</taxon>
        <taxon>Teleostei</taxon>
        <taxon>Neoteleostei</taxon>
        <taxon>Acanthomorphata</taxon>
        <taxon>Ovalentaria</taxon>
        <taxon>Blenniimorphae</taxon>
        <taxon>Blenniiformes</taxon>
        <taxon>Blennioidei</taxon>
        <taxon>Blenniidae</taxon>
        <taxon>Salariinae</taxon>
        <taxon>Salarias</taxon>
    </lineage>
</organism>
<evidence type="ECO:0000256" key="3">
    <source>
        <dbReference type="ARBA" id="ARBA00022692"/>
    </source>
</evidence>
<keyword evidence="4 11" id="KW-0732">Signal</keyword>
<evidence type="ECO:0000313" key="13">
    <source>
        <dbReference type="Ensembl" id="ENSSFAP00005008463.1"/>
    </source>
</evidence>
<proteinExistence type="predicted"/>
<keyword evidence="14" id="KW-1185">Reference proteome</keyword>
<evidence type="ECO:0000256" key="6">
    <source>
        <dbReference type="ARBA" id="ARBA00023136"/>
    </source>
</evidence>
<dbReference type="SMART" id="SM00406">
    <property type="entry name" value="IGv"/>
    <property type="match status" value="1"/>
</dbReference>
<dbReference type="GO" id="GO:0006955">
    <property type="term" value="P:immune response"/>
    <property type="evidence" value="ECO:0007669"/>
    <property type="project" value="TreeGrafter"/>
</dbReference>
<evidence type="ECO:0000256" key="8">
    <source>
        <dbReference type="ARBA" id="ARBA00023170"/>
    </source>
</evidence>
<dbReference type="Gene3D" id="2.60.40.10">
    <property type="entry name" value="Immunoglobulins"/>
    <property type="match status" value="1"/>
</dbReference>
<name>A0A672FP50_SALFA</name>
<dbReference type="PANTHER" id="PTHR25466">
    <property type="entry name" value="T-LYMPHOCYTE ACTIVATION ANTIGEN"/>
    <property type="match status" value="1"/>
</dbReference>
<reference evidence="13" key="3">
    <citation type="submission" date="2025-09" db="UniProtKB">
        <authorList>
            <consortium name="Ensembl"/>
        </authorList>
    </citation>
    <scope>IDENTIFICATION</scope>
</reference>
<dbReference type="PANTHER" id="PTHR25466:SF9">
    <property type="entry name" value="FIBRONECTIN TYPE-III DOMAIN-CONTAINING PROTEIN"/>
    <property type="match status" value="1"/>
</dbReference>
<evidence type="ECO:0000256" key="11">
    <source>
        <dbReference type="SAM" id="SignalP"/>
    </source>
</evidence>
<dbReference type="InterPro" id="IPR013783">
    <property type="entry name" value="Ig-like_fold"/>
</dbReference>
<dbReference type="InterPro" id="IPR007110">
    <property type="entry name" value="Ig-like_dom"/>
</dbReference>
<dbReference type="InterPro" id="IPR003599">
    <property type="entry name" value="Ig_sub"/>
</dbReference>
<keyword evidence="7" id="KW-1015">Disulfide bond</keyword>
<feature type="signal peptide" evidence="11">
    <location>
        <begin position="1"/>
        <end position="23"/>
    </location>
</feature>
<evidence type="ECO:0000256" key="10">
    <source>
        <dbReference type="ARBA" id="ARBA00023319"/>
    </source>
</evidence>
<evidence type="ECO:0000256" key="9">
    <source>
        <dbReference type="ARBA" id="ARBA00023180"/>
    </source>
</evidence>
<evidence type="ECO:0000256" key="1">
    <source>
        <dbReference type="ARBA" id="ARBA00004251"/>
    </source>
</evidence>
<reference evidence="13" key="1">
    <citation type="submission" date="2019-06" db="EMBL/GenBank/DDBJ databases">
        <authorList>
            <consortium name="Wellcome Sanger Institute Data Sharing"/>
        </authorList>
    </citation>
    <scope>NUCLEOTIDE SEQUENCE [LARGE SCALE GENOMIC DNA]</scope>
</reference>
<reference evidence="13" key="2">
    <citation type="submission" date="2025-08" db="UniProtKB">
        <authorList>
            <consortium name="Ensembl"/>
        </authorList>
    </citation>
    <scope>IDENTIFICATION</scope>
</reference>
<keyword evidence="2" id="KW-1003">Cell membrane</keyword>
<dbReference type="Proteomes" id="UP000472267">
    <property type="component" value="Chromosome 4"/>
</dbReference>
<dbReference type="InterPro" id="IPR051713">
    <property type="entry name" value="T-cell_Activation_Regulation"/>
</dbReference>
<keyword evidence="6" id="KW-0472">Membrane</keyword>
<dbReference type="Pfam" id="PF07686">
    <property type="entry name" value="V-set"/>
    <property type="match status" value="1"/>
</dbReference>
<dbReference type="InterPro" id="IPR036179">
    <property type="entry name" value="Ig-like_dom_sf"/>
</dbReference>
<dbReference type="AlphaFoldDB" id="A0A672FP50"/>
<dbReference type="Ensembl" id="ENSSFAT00005008876.1">
    <property type="protein sequence ID" value="ENSSFAP00005008463.1"/>
    <property type="gene ID" value="ENSSFAG00005004928.1"/>
</dbReference>
<protein>
    <recommendedName>
        <fullName evidence="12">Ig-like domain-containing protein</fullName>
    </recommendedName>
</protein>
<dbReference type="GO" id="GO:0009897">
    <property type="term" value="C:external side of plasma membrane"/>
    <property type="evidence" value="ECO:0007669"/>
    <property type="project" value="TreeGrafter"/>
</dbReference>
<dbReference type="InterPro" id="IPR013106">
    <property type="entry name" value="Ig_V-set"/>
</dbReference>
<dbReference type="GO" id="GO:0042102">
    <property type="term" value="P:positive regulation of T cell proliferation"/>
    <property type="evidence" value="ECO:0007669"/>
    <property type="project" value="TreeGrafter"/>
</dbReference>
<keyword evidence="5" id="KW-1133">Transmembrane helix</keyword>
<keyword evidence="8" id="KW-0675">Receptor</keyword>
<evidence type="ECO:0000256" key="4">
    <source>
        <dbReference type="ARBA" id="ARBA00022729"/>
    </source>
</evidence>
<dbReference type="PROSITE" id="PS50835">
    <property type="entry name" value="IG_LIKE"/>
    <property type="match status" value="1"/>
</dbReference>
<keyword evidence="10" id="KW-0393">Immunoglobulin domain</keyword>
<dbReference type="GO" id="GO:0071222">
    <property type="term" value="P:cellular response to lipopolysaccharide"/>
    <property type="evidence" value="ECO:0007669"/>
    <property type="project" value="TreeGrafter"/>
</dbReference>
<feature type="domain" description="Ig-like" evidence="12">
    <location>
        <begin position="18"/>
        <end position="127"/>
    </location>
</feature>
<comment type="subcellular location">
    <subcellularLocation>
        <location evidence="1">Cell membrane</location>
        <topology evidence="1">Single-pass type I membrane protein</topology>
    </subcellularLocation>
</comment>
<dbReference type="GO" id="GO:0042130">
    <property type="term" value="P:negative regulation of T cell proliferation"/>
    <property type="evidence" value="ECO:0007669"/>
    <property type="project" value="TreeGrafter"/>
</dbReference>
<evidence type="ECO:0000256" key="2">
    <source>
        <dbReference type="ARBA" id="ARBA00022475"/>
    </source>
</evidence>
<accession>A0A672FP50</accession>
<dbReference type="GO" id="GO:0031295">
    <property type="term" value="P:T cell costimulation"/>
    <property type="evidence" value="ECO:0007669"/>
    <property type="project" value="TreeGrafter"/>
</dbReference>
<evidence type="ECO:0000256" key="7">
    <source>
        <dbReference type="ARBA" id="ARBA00023157"/>
    </source>
</evidence>
<evidence type="ECO:0000256" key="5">
    <source>
        <dbReference type="ARBA" id="ARBA00022989"/>
    </source>
</evidence>
<keyword evidence="9" id="KW-0325">Glycoprotein</keyword>
<dbReference type="InParanoid" id="A0A672FP50"/>
<dbReference type="GO" id="GO:0007166">
    <property type="term" value="P:cell surface receptor signaling pathway"/>
    <property type="evidence" value="ECO:0007669"/>
    <property type="project" value="TreeGrafter"/>
</dbReference>
<evidence type="ECO:0000259" key="12">
    <source>
        <dbReference type="PROSITE" id="PS50835"/>
    </source>
</evidence>
<feature type="chain" id="PRO_5025537332" description="Ig-like domain-containing protein" evidence="11">
    <location>
        <begin position="24"/>
        <end position="163"/>
    </location>
</feature>
<keyword evidence="3" id="KW-0812">Transmembrane</keyword>